<dbReference type="GO" id="GO:0006313">
    <property type="term" value="P:DNA transposition"/>
    <property type="evidence" value="ECO:0007669"/>
    <property type="project" value="InterPro"/>
</dbReference>
<comment type="caution">
    <text evidence="3">The sequence shown here is derived from an EMBL/GenBank/DDBJ whole genome shotgun (WGS) entry which is preliminary data.</text>
</comment>
<dbReference type="AlphaFoldDB" id="A0A072NE16"/>
<dbReference type="PATRIC" id="fig|1348973.3.peg.4759"/>
<evidence type="ECO:0000256" key="1">
    <source>
        <dbReference type="SAM" id="MobiDB-lite"/>
    </source>
</evidence>
<feature type="region of interest" description="Disordered" evidence="1">
    <location>
        <begin position="49"/>
        <end position="69"/>
    </location>
</feature>
<dbReference type="InterPro" id="IPR003346">
    <property type="entry name" value="Transposase_20"/>
</dbReference>
<protein>
    <submittedName>
        <fullName evidence="3">Transposase IS116/IS110/IS902 family</fullName>
    </submittedName>
</protein>
<evidence type="ECO:0000259" key="2">
    <source>
        <dbReference type="Pfam" id="PF02371"/>
    </source>
</evidence>
<accession>A0A072NE16</accession>
<feature type="domain" description="Transposase IS116/IS110/IS902 C-terminal" evidence="2">
    <location>
        <begin position="9"/>
        <end position="82"/>
    </location>
</feature>
<evidence type="ECO:0000313" key="4">
    <source>
        <dbReference type="Proteomes" id="UP000027936"/>
    </source>
</evidence>
<dbReference type="EMBL" id="JJRY01000042">
    <property type="protein sequence ID" value="KEF35919.1"/>
    <property type="molecule type" value="Genomic_DNA"/>
</dbReference>
<dbReference type="Pfam" id="PF02371">
    <property type="entry name" value="Transposase_20"/>
    <property type="match status" value="1"/>
</dbReference>
<reference evidence="3 4" key="1">
    <citation type="submission" date="2014-04" db="EMBL/GenBank/DDBJ databases">
        <title>Draft genome sequence of Bacillus azotoformans MEV2011, a (co-) denitrifying strain unable to grow in the presence of oxygen.</title>
        <authorList>
            <person name="Nielsen M."/>
            <person name="Schreiber L."/>
            <person name="Finster K."/>
            <person name="Schramm A."/>
        </authorList>
    </citation>
    <scope>NUCLEOTIDE SEQUENCE [LARGE SCALE GENOMIC DNA]</scope>
    <source>
        <strain evidence="3 4">MEV2011</strain>
    </source>
</reference>
<dbReference type="GO" id="GO:0003677">
    <property type="term" value="F:DNA binding"/>
    <property type="evidence" value="ECO:0007669"/>
    <property type="project" value="InterPro"/>
</dbReference>
<dbReference type="GO" id="GO:0004803">
    <property type="term" value="F:transposase activity"/>
    <property type="evidence" value="ECO:0007669"/>
    <property type="project" value="InterPro"/>
</dbReference>
<name>A0A072NE16_SCHAZ</name>
<dbReference type="RefSeq" id="WP_051678384.1">
    <property type="nucleotide sequence ID" value="NZ_JJRY01000042.1"/>
</dbReference>
<sequence length="133" mass="15010">MSEYQEDIERLDSIPGIATRIAEQILSEVGTNVKEQFLSAPHMCSWTGLVPGNNESAGKRKSTKTRKGKKRAGMVVAHAMLRIAYHLLTRKEMYIDLGEDYFDKQRQQAIVRHSLKRLESLGYTGTITEPEAS</sequence>
<dbReference type="Proteomes" id="UP000027936">
    <property type="component" value="Unassembled WGS sequence"/>
</dbReference>
<organism evidence="3 4">
    <name type="scientific">Schinkia azotoformans MEV2011</name>
    <dbReference type="NCBI Taxonomy" id="1348973"/>
    <lineage>
        <taxon>Bacteria</taxon>
        <taxon>Bacillati</taxon>
        <taxon>Bacillota</taxon>
        <taxon>Bacilli</taxon>
        <taxon>Bacillales</taxon>
        <taxon>Bacillaceae</taxon>
        <taxon>Calidifontibacillus/Schinkia group</taxon>
        <taxon>Schinkia</taxon>
    </lineage>
</organism>
<evidence type="ECO:0000313" key="3">
    <source>
        <dbReference type="EMBL" id="KEF35919.1"/>
    </source>
</evidence>
<proteinExistence type="predicted"/>
<gene>
    <name evidence="3" type="ORF">M670_04892</name>
</gene>
<feature type="compositionally biased region" description="Basic residues" evidence="1">
    <location>
        <begin position="59"/>
        <end position="69"/>
    </location>
</feature>